<sequence length="450" mass="51409">MKFVKKYHALWLCLLGFYAVSAQEKIKIDGVAAVVGENIILESDIVKYKQEIASRAEEKVNIPDCEIMEDVMSQKLLAHHAVIDSIVVSDVEIAGNVEKTLEHFKSQIGDMDKVVALYGFDDLDDLRGELTRIQRENALISKERDAIVADVVVTPEEIRYFYKDLKDKGDLPNFGVEVELAQITIEAEPTEEDVQATIDQLNKIKKDIEGGFSMRLKAILYSEDPGVAQNGGKYTITRESEFVKEFKEAAFSLEEGEVSEPFKSQYGYHILQVEKIKGQQRDVRHILIQPKIDEAKLSAAKEKLESVRAEIIAGEISFEEAVTKYSDDEATRLNKGVLVNPNTGDSKFELNKMGADFFKRIDGLKEGELTDVYFEESREGVKMYKLNLVKNKIEAHEADLSKDYVKFQQLALQKKKQEVLEKWYDTKIKDTYVKLNGKFKDCDYKYKWIH</sequence>
<dbReference type="PANTHER" id="PTHR47637">
    <property type="entry name" value="CHAPERONE SURA"/>
    <property type="match status" value="1"/>
</dbReference>
<keyword evidence="6" id="KW-1185">Reference proteome</keyword>
<keyword evidence="2" id="KW-0697">Rotamase</keyword>
<dbReference type="GO" id="GO:0003755">
    <property type="term" value="F:peptidyl-prolyl cis-trans isomerase activity"/>
    <property type="evidence" value="ECO:0007669"/>
    <property type="project" value="UniProtKB-KW"/>
</dbReference>
<dbReference type="Proteomes" id="UP000184109">
    <property type="component" value="Unassembled WGS sequence"/>
</dbReference>
<dbReference type="EMBL" id="FQXQ01000006">
    <property type="protein sequence ID" value="SHH90225.1"/>
    <property type="molecule type" value="Genomic_DNA"/>
</dbReference>
<proteinExistence type="predicted"/>
<dbReference type="InterPro" id="IPR050280">
    <property type="entry name" value="OMP_Chaperone_SurA"/>
</dbReference>
<accession>A0A1M5WRG4</accession>
<feature type="chain" id="PRO_5013359451" evidence="3">
    <location>
        <begin position="23"/>
        <end position="450"/>
    </location>
</feature>
<evidence type="ECO:0000256" key="3">
    <source>
        <dbReference type="SAM" id="SignalP"/>
    </source>
</evidence>
<evidence type="ECO:0000313" key="5">
    <source>
        <dbReference type="EMBL" id="SHH90225.1"/>
    </source>
</evidence>
<dbReference type="PANTHER" id="PTHR47637:SF1">
    <property type="entry name" value="CHAPERONE SURA"/>
    <property type="match status" value="1"/>
</dbReference>
<dbReference type="SUPFAM" id="SSF54534">
    <property type="entry name" value="FKBP-like"/>
    <property type="match status" value="2"/>
</dbReference>
<dbReference type="Pfam" id="PF00639">
    <property type="entry name" value="Rotamase"/>
    <property type="match status" value="2"/>
</dbReference>
<feature type="domain" description="PpiC" evidence="4">
    <location>
        <begin position="175"/>
        <end position="275"/>
    </location>
</feature>
<dbReference type="InterPro" id="IPR027304">
    <property type="entry name" value="Trigger_fact/SurA_dom_sf"/>
</dbReference>
<dbReference type="PROSITE" id="PS50198">
    <property type="entry name" value="PPIC_PPIASE_2"/>
    <property type="match status" value="2"/>
</dbReference>
<feature type="signal peptide" evidence="3">
    <location>
        <begin position="1"/>
        <end position="22"/>
    </location>
</feature>
<dbReference type="Gene3D" id="1.10.4030.10">
    <property type="entry name" value="Porin chaperone SurA, peptide-binding domain"/>
    <property type="match status" value="1"/>
</dbReference>
<protein>
    <submittedName>
        <fullName evidence="5">Periplasmic chaperone for outer membrane proteins SurA</fullName>
    </submittedName>
</protein>
<evidence type="ECO:0000313" key="6">
    <source>
        <dbReference type="Proteomes" id="UP000184109"/>
    </source>
</evidence>
<keyword evidence="2" id="KW-0413">Isomerase</keyword>
<dbReference type="SUPFAM" id="SSF109998">
    <property type="entry name" value="Triger factor/SurA peptide-binding domain-like"/>
    <property type="match status" value="1"/>
</dbReference>
<reference evidence="6" key="1">
    <citation type="submission" date="2016-11" db="EMBL/GenBank/DDBJ databases">
        <authorList>
            <person name="Varghese N."/>
            <person name="Submissions S."/>
        </authorList>
    </citation>
    <scope>NUCLEOTIDE SEQUENCE [LARGE SCALE GENOMIC DNA]</scope>
    <source>
        <strain evidence="6">DSM 100572</strain>
    </source>
</reference>
<dbReference type="RefSeq" id="WP_073122253.1">
    <property type="nucleotide sequence ID" value="NZ_BMEN01000005.1"/>
</dbReference>
<dbReference type="OrthoDB" id="14196at2"/>
<gene>
    <name evidence="5" type="ORF">SAMN05444281_2621</name>
</gene>
<dbReference type="InterPro" id="IPR046357">
    <property type="entry name" value="PPIase_dom_sf"/>
</dbReference>
<evidence type="ECO:0000259" key="4">
    <source>
        <dbReference type="PROSITE" id="PS50198"/>
    </source>
</evidence>
<dbReference type="AlphaFoldDB" id="A0A1M5WRG4"/>
<dbReference type="InterPro" id="IPR000297">
    <property type="entry name" value="PPIase_PpiC"/>
</dbReference>
<keyword evidence="1 3" id="KW-0732">Signal</keyword>
<dbReference type="STRING" id="1195760.SAMN05444281_2621"/>
<name>A0A1M5WRG4_9FLAO</name>
<evidence type="ECO:0000256" key="1">
    <source>
        <dbReference type="ARBA" id="ARBA00022729"/>
    </source>
</evidence>
<dbReference type="Gene3D" id="3.10.50.40">
    <property type="match status" value="2"/>
</dbReference>
<evidence type="ECO:0000256" key="2">
    <source>
        <dbReference type="PROSITE-ProRule" id="PRU00278"/>
    </source>
</evidence>
<feature type="domain" description="PpiC" evidence="4">
    <location>
        <begin position="278"/>
        <end position="388"/>
    </location>
</feature>
<organism evidence="5 6">
    <name type="scientific">Wenyingzhuangia marina</name>
    <dbReference type="NCBI Taxonomy" id="1195760"/>
    <lineage>
        <taxon>Bacteria</taxon>
        <taxon>Pseudomonadati</taxon>
        <taxon>Bacteroidota</taxon>
        <taxon>Flavobacteriia</taxon>
        <taxon>Flavobacteriales</taxon>
        <taxon>Flavobacteriaceae</taxon>
        <taxon>Wenyingzhuangia</taxon>
    </lineage>
</organism>